<dbReference type="KEGG" id="nnv:QNH39_06990"/>
<name>A0AA95SDX4_9BACI</name>
<sequence>MNRNEIIEICTEFAQGAWNGCKAEFIKRGYTKEMVIKNAIEKGLKDENWIPKFIIHEGRRYFIGGRA</sequence>
<gene>
    <name evidence="1" type="ORF">QNH39_06990</name>
</gene>
<evidence type="ECO:0000313" key="1">
    <source>
        <dbReference type="EMBL" id="WHY87568.1"/>
    </source>
</evidence>
<dbReference type="EMBL" id="CP126114">
    <property type="protein sequence ID" value="WHY87568.1"/>
    <property type="molecule type" value="Genomic_DNA"/>
</dbReference>
<proteinExistence type="predicted"/>
<evidence type="ECO:0000313" key="2">
    <source>
        <dbReference type="Proteomes" id="UP001178288"/>
    </source>
</evidence>
<dbReference type="RefSeq" id="WP_066083862.1">
    <property type="nucleotide sequence ID" value="NZ_CP126114.1"/>
</dbReference>
<organism evidence="1 2">
    <name type="scientific">Neobacillus novalis</name>
    <dbReference type="NCBI Taxonomy" id="220687"/>
    <lineage>
        <taxon>Bacteria</taxon>
        <taxon>Bacillati</taxon>
        <taxon>Bacillota</taxon>
        <taxon>Bacilli</taxon>
        <taxon>Bacillales</taxon>
        <taxon>Bacillaceae</taxon>
        <taxon>Neobacillus</taxon>
    </lineage>
</organism>
<protein>
    <submittedName>
        <fullName evidence="1">Uncharacterized protein</fullName>
    </submittedName>
</protein>
<dbReference type="AlphaFoldDB" id="A0AA95SDX4"/>
<accession>A0AA95SDX4</accession>
<reference evidence="1" key="1">
    <citation type="submission" date="2023-05" db="EMBL/GenBank/DDBJ databases">
        <title>Comparative genomics of Bacillaceae isolates and their secondary metabolite potential.</title>
        <authorList>
            <person name="Song L."/>
            <person name="Nielsen L.J."/>
            <person name="Mohite O."/>
            <person name="Xu X."/>
            <person name="Weber T."/>
            <person name="Kovacs A.T."/>
        </authorList>
    </citation>
    <scope>NUCLEOTIDE SEQUENCE</scope>
    <source>
        <strain evidence="1">XLM17</strain>
    </source>
</reference>
<keyword evidence="2" id="KW-1185">Reference proteome</keyword>
<dbReference type="Proteomes" id="UP001178288">
    <property type="component" value="Chromosome"/>
</dbReference>